<dbReference type="STRING" id="6412.T1ETN1"/>
<reference evidence="3 5" key="2">
    <citation type="journal article" date="2013" name="Nature">
        <title>Insights into bilaterian evolution from three spiralian genomes.</title>
        <authorList>
            <person name="Simakov O."/>
            <person name="Marletaz F."/>
            <person name="Cho S.J."/>
            <person name="Edsinger-Gonzales E."/>
            <person name="Havlak P."/>
            <person name="Hellsten U."/>
            <person name="Kuo D.H."/>
            <person name="Larsson T."/>
            <person name="Lv J."/>
            <person name="Arendt D."/>
            <person name="Savage R."/>
            <person name="Osoegawa K."/>
            <person name="de Jong P."/>
            <person name="Grimwood J."/>
            <person name="Chapman J.A."/>
            <person name="Shapiro H."/>
            <person name="Aerts A."/>
            <person name="Otillar R.P."/>
            <person name="Terry A.Y."/>
            <person name="Boore J.L."/>
            <person name="Grigoriev I.V."/>
            <person name="Lindberg D.R."/>
            <person name="Seaver E.C."/>
            <person name="Weisblat D.A."/>
            <person name="Putnam N.H."/>
            <person name="Rokhsar D.S."/>
        </authorList>
    </citation>
    <scope>NUCLEOTIDE SEQUENCE</scope>
</reference>
<dbReference type="EMBL" id="AMQM01001289">
    <property type="status" value="NOT_ANNOTATED_CDS"/>
    <property type="molecule type" value="Genomic_DNA"/>
</dbReference>
<sequence>MNGFHDDLESLVTPEITKPLTIVAIESESGTGSESTNLEFQCSVLAEINAGKLIRFSQTLVNDIDNNINNNINKNNNINNNNINNNINSNSDYHFDNFDDQQHQQQQQQQQQHQHQQQHQQRQQHQQQQRYYKAVLNLKNVSLSDAGLYEIVVASKHKKTAKSAVKLNFGDPESSKPNSNNNNNYNYNSNSSNNNNSNYIDNNMLRARERHPISPNNISNNINNNINNSDDDDIKTCSSNNNNNSKKTTSTTLTPNNNNINNNYSDDDQGIIIKIDNHGDDASSQNESETNGLSHHRIPVDVPGIFPEIKIDPGSENEWEESGKTPKVEINFGSDNEEETPGIKTERRTSDPDANDVIEADDVVPDLPRIPSRIMSRRNSIEEDNSFDTNNLPIFGQLLMANSQKEFSSREHSRSRRDSESSDASEPEIEMKPERMNRGRRRTPCLLELSTAYSNNNNNSTENLDNSTDSQSQLSDLEMFRLRRMQQSAGRRQSLADLSPNWKMNMQQQQRRVDVEEIELQQFERRRSSIALRRKSLAEVIPDWPQLQKPKDKQDFWMDELEDVTCKDRDSRVELSCRYSTSNVKTRWFKNGQEIYHGEKYNFLNDDQGVIRLIIQRISKDDDGKYMVKVNNKLASTASLIVEGKDETE</sequence>
<feature type="region of interest" description="Disordered" evidence="1">
    <location>
        <begin position="212"/>
        <end position="264"/>
    </location>
</feature>
<dbReference type="Gene3D" id="2.60.40.10">
    <property type="entry name" value="Immunoglobulins"/>
    <property type="match status" value="2"/>
</dbReference>
<dbReference type="InterPro" id="IPR013783">
    <property type="entry name" value="Ig-like_fold"/>
</dbReference>
<dbReference type="InParanoid" id="T1ETN1"/>
<feature type="compositionally biased region" description="Low complexity" evidence="1">
    <location>
        <begin position="216"/>
        <end position="228"/>
    </location>
</feature>
<feature type="compositionally biased region" description="Low complexity" evidence="1">
    <location>
        <begin position="178"/>
        <end position="197"/>
    </location>
</feature>
<dbReference type="AlphaFoldDB" id="T1ETN1"/>
<dbReference type="PROSITE" id="PS50835">
    <property type="entry name" value="IG_LIKE"/>
    <property type="match status" value="1"/>
</dbReference>
<feature type="region of interest" description="Disordered" evidence="1">
    <location>
        <begin position="86"/>
        <end position="128"/>
    </location>
</feature>
<feature type="compositionally biased region" description="Low complexity" evidence="1">
    <location>
        <begin position="236"/>
        <end position="263"/>
    </location>
</feature>
<dbReference type="InterPro" id="IPR003599">
    <property type="entry name" value="Ig_sub"/>
</dbReference>
<dbReference type="EnsemblMetazoa" id="HelroT163095">
    <property type="protein sequence ID" value="HelroP163095"/>
    <property type="gene ID" value="HelroG163095"/>
</dbReference>
<feature type="compositionally biased region" description="Low complexity" evidence="1">
    <location>
        <begin position="454"/>
        <end position="470"/>
    </location>
</feature>
<dbReference type="SUPFAM" id="SSF81995">
    <property type="entry name" value="beta-sandwich domain of Sec23/24"/>
    <property type="match status" value="1"/>
</dbReference>
<dbReference type="PANTHER" id="PTHR47633">
    <property type="entry name" value="IMMUNOGLOBULIN"/>
    <property type="match status" value="1"/>
</dbReference>
<name>T1ETN1_HELRO</name>
<feature type="region of interest" description="Disordered" evidence="1">
    <location>
        <begin position="277"/>
        <end position="300"/>
    </location>
</feature>
<proteinExistence type="predicted"/>
<keyword evidence="5" id="KW-1185">Reference proteome</keyword>
<dbReference type="SMART" id="SM00409">
    <property type="entry name" value="IG"/>
    <property type="match status" value="2"/>
</dbReference>
<dbReference type="CTD" id="20199931"/>
<dbReference type="InterPro" id="IPR036179">
    <property type="entry name" value="Ig-like_dom_sf"/>
</dbReference>
<evidence type="ECO:0000313" key="4">
    <source>
        <dbReference type="EnsemblMetazoa" id="HelroP163095"/>
    </source>
</evidence>
<reference evidence="5" key="1">
    <citation type="submission" date="2012-12" db="EMBL/GenBank/DDBJ databases">
        <authorList>
            <person name="Hellsten U."/>
            <person name="Grimwood J."/>
            <person name="Chapman J.A."/>
            <person name="Shapiro H."/>
            <person name="Aerts A."/>
            <person name="Otillar R.P."/>
            <person name="Terry A.Y."/>
            <person name="Boore J.L."/>
            <person name="Simakov O."/>
            <person name="Marletaz F."/>
            <person name="Cho S.-J."/>
            <person name="Edsinger-Gonzales E."/>
            <person name="Havlak P."/>
            <person name="Kuo D.-H."/>
            <person name="Larsson T."/>
            <person name="Lv J."/>
            <person name="Arendt D."/>
            <person name="Savage R."/>
            <person name="Osoegawa K."/>
            <person name="de Jong P."/>
            <person name="Lindberg D.R."/>
            <person name="Seaver E.C."/>
            <person name="Weisblat D.A."/>
            <person name="Putnam N.H."/>
            <person name="Grigoriev I.V."/>
            <person name="Rokhsar D.S."/>
        </authorList>
    </citation>
    <scope>NUCLEOTIDE SEQUENCE</scope>
</reference>
<accession>T1ETN1</accession>
<evidence type="ECO:0000259" key="2">
    <source>
        <dbReference type="PROSITE" id="PS50835"/>
    </source>
</evidence>
<reference evidence="4" key="3">
    <citation type="submission" date="2015-06" db="UniProtKB">
        <authorList>
            <consortium name="EnsemblMetazoa"/>
        </authorList>
    </citation>
    <scope>IDENTIFICATION</scope>
</reference>
<evidence type="ECO:0000313" key="5">
    <source>
        <dbReference type="Proteomes" id="UP000015101"/>
    </source>
</evidence>
<feature type="compositionally biased region" description="Polar residues" evidence="1">
    <location>
        <begin position="282"/>
        <end position="293"/>
    </location>
</feature>
<dbReference type="EMBL" id="AMQM01001290">
    <property type="status" value="NOT_ANNOTATED_CDS"/>
    <property type="molecule type" value="Genomic_DNA"/>
</dbReference>
<dbReference type="InterPro" id="IPR013098">
    <property type="entry name" value="Ig_I-set"/>
</dbReference>
<dbReference type="SUPFAM" id="SSF48726">
    <property type="entry name" value="Immunoglobulin"/>
    <property type="match status" value="1"/>
</dbReference>
<dbReference type="GeneID" id="20199931"/>
<feature type="region of interest" description="Disordered" evidence="1">
    <location>
        <begin position="314"/>
        <end position="354"/>
    </location>
</feature>
<dbReference type="Pfam" id="PF07679">
    <property type="entry name" value="I-set"/>
    <property type="match status" value="1"/>
</dbReference>
<feature type="region of interest" description="Disordered" evidence="1">
    <location>
        <begin position="404"/>
        <end position="473"/>
    </location>
</feature>
<dbReference type="KEGG" id="hro:HELRODRAFT_163095"/>
<dbReference type="HOGENOM" id="CLU_422298_0_0_1"/>
<dbReference type="PANTHER" id="PTHR47633:SF8">
    <property type="entry name" value="SPEG NEIGHBOR PROTEIN"/>
    <property type="match status" value="1"/>
</dbReference>
<dbReference type="EMBL" id="KB097495">
    <property type="protein sequence ID" value="ESN96065.1"/>
    <property type="molecule type" value="Genomic_DNA"/>
</dbReference>
<protein>
    <recommendedName>
        <fullName evidence="2">Ig-like domain-containing protein</fullName>
    </recommendedName>
</protein>
<dbReference type="InterPro" id="IPR007110">
    <property type="entry name" value="Ig-like_dom"/>
</dbReference>
<feature type="compositionally biased region" description="Low complexity" evidence="1">
    <location>
        <begin position="103"/>
        <end position="128"/>
    </location>
</feature>
<feature type="domain" description="Ig-like" evidence="2">
    <location>
        <begin position="545"/>
        <end position="639"/>
    </location>
</feature>
<feature type="compositionally biased region" description="Basic and acidic residues" evidence="1">
    <location>
        <begin position="93"/>
        <end position="102"/>
    </location>
</feature>
<organism evidence="4 5">
    <name type="scientific">Helobdella robusta</name>
    <name type="common">Californian leech</name>
    <dbReference type="NCBI Taxonomy" id="6412"/>
    <lineage>
        <taxon>Eukaryota</taxon>
        <taxon>Metazoa</taxon>
        <taxon>Spiralia</taxon>
        <taxon>Lophotrochozoa</taxon>
        <taxon>Annelida</taxon>
        <taxon>Clitellata</taxon>
        <taxon>Hirudinea</taxon>
        <taxon>Rhynchobdellida</taxon>
        <taxon>Glossiphoniidae</taxon>
        <taxon>Helobdella</taxon>
    </lineage>
</organism>
<dbReference type="RefSeq" id="XP_009025318.1">
    <property type="nucleotide sequence ID" value="XM_009027070.1"/>
</dbReference>
<feature type="region of interest" description="Disordered" evidence="1">
    <location>
        <begin position="167"/>
        <end position="197"/>
    </location>
</feature>
<dbReference type="CDD" id="cd00096">
    <property type="entry name" value="Ig"/>
    <property type="match status" value="1"/>
</dbReference>
<dbReference type="OrthoDB" id="6154713at2759"/>
<gene>
    <name evidence="4" type="primary">20199931</name>
    <name evidence="3" type="ORF">HELRODRAFT_163095</name>
</gene>
<dbReference type="Proteomes" id="UP000015101">
    <property type="component" value="Unassembled WGS sequence"/>
</dbReference>
<dbReference type="FunFam" id="2.60.40.10:FF:003773">
    <property type="match status" value="1"/>
</dbReference>
<evidence type="ECO:0000313" key="3">
    <source>
        <dbReference type="EMBL" id="ESN96065.1"/>
    </source>
</evidence>
<feature type="compositionally biased region" description="Basic and acidic residues" evidence="1">
    <location>
        <begin position="407"/>
        <end position="420"/>
    </location>
</feature>
<evidence type="ECO:0000256" key="1">
    <source>
        <dbReference type="SAM" id="MobiDB-lite"/>
    </source>
</evidence>